<keyword evidence="1" id="KW-0812">Transmembrane</keyword>
<reference evidence="2 3" key="1">
    <citation type="submission" date="2020-02" db="EMBL/GenBank/DDBJ databases">
        <title>Draft genome sequence of two Spirosoma agri KCTC 52727 and Spirosoma terrae KCTC 52035.</title>
        <authorList>
            <person name="Rojas J."/>
            <person name="Ambika Manirajan B."/>
            <person name="Suarez C."/>
            <person name="Ratering S."/>
            <person name="Schnell S."/>
        </authorList>
    </citation>
    <scope>NUCLEOTIDE SEQUENCE [LARGE SCALE GENOMIC DNA]</scope>
    <source>
        <strain evidence="2 3">KCTC 52035</strain>
    </source>
</reference>
<keyword evidence="2" id="KW-0347">Helicase</keyword>
<keyword evidence="2" id="KW-0067">ATP-binding</keyword>
<evidence type="ECO:0000313" key="2">
    <source>
        <dbReference type="EMBL" id="NDU98159.1"/>
    </source>
</evidence>
<comment type="caution">
    <text evidence="2">The sequence shown here is derived from an EMBL/GenBank/DDBJ whole genome shotgun (WGS) entry which is preliminary data.</text>
</comment>
<protein>
    <submittedName>
        <fullName evidence="2">Primosomal protein N' (Replication factor Y)-superfamily II helicase</fullName>
    </submittedName>
</protein>
<keyword evidence="1" id="KW-1133">Transmembrane helix</keyword>
<dbReference type="Proteomes" id="UP000474175">
    <property type="component" value="Unassembled WGS sequence"/>
</dbReference>
<dbReference type="GO" id="GO:0004386">
    <property type="term" value="F:helicase activity"/>
    <property type="evidence" value="ECO:0007669"/>
    <property type="project" value="UniProtKB-KW"/>
</dbReference>
<organism evidence="2 3">
    <name type="scientific">Spirosoma terrae</name>
    <dbReference type="NCBI Taxonomy" id="1968276"/>
    <lineage>
        <taxon>Bacteria</taxon>
        <taxon>Pseudomonadati</taxon>
        <taxon>Bacteroidota</taxon>
        <taxon>Cytophagia</taxon>
        <taxon>Cytophagales</taxon>
        <taxon>Cytophagaceae</taxon>
        <taxon>Spirosoma</taxon>
    </lineage>
</organism>
<gene>
    <name evidence="2" type="ORF">GK108_24965</name>
</gene>
<accession>A0A6L9LMN8</accession>
<feature type="transmembrane region" description="Helical" evidence="1">
    <location>
        <begin position="323"/>
        <end position="344"/>
    </location>
</feature>
<dbReference type="EMBL" id="JAAFZH010000015">
    <property type="protein sequence ID" value="NDU98159.1"/>
    <property type="molecule type" value="Genomic_DNA"/>
</dbReference>
<dbReference type="RefSeq" id="WP_163954293.1">
    <property type="nucleotide sequence ID" value="NZ_JAAFZH010000015.1"/>
</dbReference>
<keyword evidence="1" id="KW-0472">Membrane</keyword>
<keyword evidence="3" id="KW-1185">Reference proteome</keyword>
<keyword evidence="2" id="KW-0378">Hydrolase</keyword>
<keyword evidence="2" id="KW-0547">Nucleotide-binding</keyword>
<dbReference type="Gene3D" id="2.20.28.30">
    <property type="entry name" value="RNA polymerase ii, chain L"/>
    <property type="match status" value="1"/>
</dbReference>
<evidence type="ECO:0000313" key="3">
    <source>
        <dbReference type="Proteomes" id="UP000474175"/>
    </source>
</evidence>
<dbReference type="AlphaFoldDB" id="A0A6L9LMN8"/>
<name>A0A6L9LMN8_9BACT</name>
<proteinExistence type="predicted"/>
<sequence>MRFSAEKQQLSCSHCGNTQAIPLTRQNLEERSLTSYQVDNHQLPNAPTEEKLVFSCPNCGAQTTINTDEPTITCAFCGTKSVNPDARKTRLIEPAGVLPFKVSKEQAIERFKGWVGDDWLAPSDLKAGARPDNFHGVYVPFWTFDAQAYSEWYGEAGFYYTVAVQVPDGKGGMMRQQEQRVRWEPRNGSHSQFYDDILIMASKQLANQADSVAEASSYNLMDVVDYDPRFLLGWDAEVYSIDLPESARQADTDIRRREEYACSSQLGGNVQRNLNVNTQLSNQTFKHILLPLWICAYVYNGKAYRFLVNGQTGRIAGERPKSAWKIALLIIGFILLVLFFYSIAKK</sequence>
<evidence type="ECO:0000256" key="1">
    <source>
        <dbReference type="SAM" id="Phobius"/>
    </source>
</evidence>